<dbReference type="PROSITE" id="PS50889">
    <property type="entry name" value="S4"/>
    <property type="match status" value="1"/>
</dbReference>
<dbReference type="GO" id="GO:0042274">
    <property type="term" value="P:ribosomal small subunit biogenesis"/>
    <property type="evidence" value="ECO:0007669"/>
    <property type="project" value="TreeGrafter"/>
</dbReference>
<gene>
    <name evidence="8" type="primary">rps4</name>
    <name evidence="8" type="ORF">TampMt_p012</name>
</gene>
<reference evidence="8" key="1">
    <citation type="journal article" date="2018" name="BMC Genomics">
        <title>Comparative mitochondrial genomics of cryptophyte algae: gene shuffling and dynamic mobile genetic elements.</title>
        <authorList>
            <person name="Kim J.I."/>
            <person name="Yoon H.S."/>
            <person name="Yi G."/>
            <person name="Shin W."/>
            <person name="Archibald J.M."/>
        </authorList>
    </citation>
    <scope>NUCLEOTIDE SEQUENCE</scope>
    <source>
        <strain evidence="8">HACCP-CR01</strain>
    </source>
</reference>
<dbReference type="RefSeq" id="YP_009475765.1">
    <property type="nucleotide sequence ID" value="NC_037436.1"/>
</dbReference>
<proteinExistence type="inferred from homology"/>
<dbReference type="GO" id="GO:0019843">
    <property type="term" value="F:rRNA binding"/>
    <property type="evidence" value="ECO:0007669"/>
    <property type="project" value="UniProtKB-KW"/>
</dbReference>
<keyword evidence="5" id="KW-0687">Ribonucleoprotein</keyword>
<dbReference type="Gene3D" id="1.10.1050.10">
    <property type="entry name" value="Ribosomal Protein S4 Delta 41, Chain A, domain 1"/>
    <property type="match status" value="1"/>
</dbReference>
<keyword evidence="3 6" id="KW-0694">RNA-binding</keyword>
<sequence length="210" mass="24934">MTKRLKSKFRICKKLNRNYNNIWGLPKGDSLRSVQKIEKRKKKKASLYGKLLGVKQSFRFFYCNLQEKSFKRILKKSVNSPLTTLDRFVSFLESRLDVVLFRSCFVSSMYNARQLINHGIVQVNGKVVRNPGTTLNQLDIIEIDENLLKHETKIDKIRNDVKKNFSSRFLPPYLEIDYKTLSIVFLWDPNYKSAYYPIKANYNIIQRFYR</sequence>
<keyword evidence="4 8" id="KW-0689">Ribosomal protein</keyword>
<dbReference type="Pfam" id="PF01479">
    <property type="entry name" value="S4"/>
    <property type="match status" value="1"/>
</dbReference>
<evidence type="ECO:0000259" key="7">
    <source>
        <dbReference type="SMART" id="SM00363"/>
    </source>
</evidence>
<dbReference type="GO" id="GO:0003735">
    <property type="term" value="F:structural constituent of ribosome"/>
    <property type="evidence" value="ECO:0007669"/>
    <property type="project" value="TreeGrafter"/>
</dbReference>
<dbReference type="Gene3D" id="3.10.290.10">
    <property type="entry name" value="RNA-binding S4 domain"/>
    <property type="match status" value="1"/>
</dbReference>
<evidence type="ECO:0000256" key="5">
    <source>
        <dbReference type="ARBA" id="ARBA00023274"/>
    </source>
</evidence>
<accession>A0A2P1E6L4</accession>
<evidence type="ECO:0000256" key="2">
    <source>
        <dbReference type="ARBA" id="ARBA00022730"/>
    </source>
</evidence>
<protein>
    <submittedName>
        <fullName evidence="8">Ribosomal protein S4</fullName>
    </submittedName>
</protein>
<dbReference type="PROSITE" id="PS00632">
    <property type="entry name" value="RIBOSOMAL_S4"/>
    <property type="match status" value="1"/>
</dbReference>
<evidence type="ECO:0000313" key="8">
    <source>
        <dbReference type="EMBL" id="AVK94027.1"/>
    </source>
</evidence>
<geneLocation type="mitochondrion" evidence="8"/>
<dbReference type="InterPro" id="IPR018079">
    <property type="entry name" value="Ribosomal_uS4_CS"/>
</dbReference>
<evidence type="ECO:0000256" key="1">
    <source>
        <dbReference type="ARBA" id="ARBA00007465"/>
    </source>
</evidence>
<dbReference type="SMART" id="SM00363">
    <property type="entry name" value="S4"/>
    <property type="match status" value="1"/>
</dbReference>
<dbReference type="GeneID" id="36496130"/>
<dbReference type="CDD" id="cd00165">
    <property type="entry name" value="S4"/>
    <property type="match status" value="1"/>
</dbReference>
<feature type="domain" description="RNA-binding S4" evidence="7">
    <location>
        <begin position="94"/>
        <end position="158"/>
    </location>
</feature>
<name>A0A2P1E6L4_9CRYP</name>
<keyword evidence="2 6" id="KW-0699">rRNA-binding</keyword>
<organism evidence="8">
    <name type="scientific">Teleaulax amphioxeia</name>
    <dbReference type="NCBI Taxonomy" id="77931"/>
    <lineage>
        <taxon>Eukaryota</taxon>
        <taxon>Cryptophyceae</taxon>
        <taxon>Pyrenomonadales</taxon>
        <taxon>Geminigeraceae</taxon>
        <taxon>Teleaulax</taxon>
    </lineage>
</organism>
<dbReference type="NCBIfam" id="NF003717">
    <property type="entry name" value="PRK05327.1"/>
    <property type="match status" value="1"/>
</dbReference>
<dbReference type="AlphaFoldDB" id="A0A2P1E6L4"/>
<dbReference type="PANTHER" id="PTHR11831">
    <property type="entry name" value="30S 40S RIBOSOMAL PROTEIN"/>
    <property type="match status" value="1"/>
</dbReference>
<dbReference type="PANTHER" id="PTHR11831:SF4">
    <property type="entry name" value="SMALL RIBOSOMAL SUBUNIT PROTEIN US4M"/>
    <property type="match status" value="1"/>
</dbReference>
<dbReference type="InterPro" id="IPR002942">
    <property type="entry name" value="S4_RNA-bd"/>
</dbReference>
<keyword evidence="8" id="KW-0496">Mitochondrion</keyword>
<dbReference type="InterPro" id="IPR022801">
    <property type="entry name" value="Ribosomal_uS4"/>
</dbReference>
<evidence type="ECO:0000256" key="4">
    <source>
        <dbReference type="ARBA" id="ARBA00022980"/>
    </source>
</evidence>
<evidence type="ECO:0000256" key="6">
    <source>
        <dbReference type="PROSITE-ProRule" id="PRU00182"/>
    </source>
</evidence>
<evidence type="ECO:0000256" key="3">
    <source>
        <dbReference type="ARBA" id="ARBA00022884"/>
    </source>
</evidence>
<comment type="similarity">
    <text evidence="1">Belongs to the universal ribosomal protein uS4 family.</text>
</comment>
<dbReference type="InterPro" id="IPR036986">
    <property type="entry name" value="S4_RNA-bd_sf"/>
</dbReference>
<dbReference type="EMBL" id="MG680944">
    <property type="protein sequence ID" value="AVK94027.1"/>
    <property type="molecule type" value="Genomic_DNA"/>
</dbReference>
<dbReference type="SUPFAM" id="SSF55174">
    <property type="entry name" value="Alpha-L RNA-binding motif"/>
    <property type="match status" value="1"/>
</dbReference>
<dbReference type="GO" id="GO:0015935">
    <property type="term" value="C:small ribosomal subunit"/>
    <property type="evidence" value="ECO:0007669"/>
    <property type="project" value="TreeGrafter"/>
</dbReference>